<gene>
    <name evidence="1" type="ORF">M8A51_00165</name>
</gene>
<dbReference type="EMBL" id="JAMKFE010000001">
    <property type="protein sequence ID" value="MCM5677942.1"/>
    <property type="molecule type" value="Genomic_DNA"/>
</dbReference>
<accession>A0ABT0YIB6</accession>
<protein>
    <recommendedName>
        <fullName evidence="3">Aminomethyltransferase folate-binding domain-containing protein</fullName>
    </recommendedName>
</protein>
<sequence length="233" mass="24937">MKTAFFNPRWRSPGEIRGSDTMKESCGKHPADRDILPLVRVAEVQTAELHGPACAPTSERAFSASAGALRLRLPDATTGLLLDGRASSRMELLLRVSPFGTPVICAAMQSGGTQVRAVLNGCDDRARQWLNSVLMFERACLCIDTERAGLPAWMSFDLISAEKLAASFARQRAPDLSASLAAIEMSEAAVQLAAAEAVPTLIEGQAIETLVIAVVRPCARQAGVQASERWAMS</sequence>
<keyword evidence="2" id="KW-1185">Reference proteome</keyword>
<dbReference type="RefSeq" id="WP_251776069.1">
    <property type="nucleotide sequence ID" value="NZ_JAMKFE010000001.1"/>
</dbReference>
<reference evidence="1" key="1">
    <citation type="submission" date="2022-05" db="EMBL/GenBank/DDBJ databases">
        <title>Schlegelella sp. nov., isolated from mangrove soil.</title>
        <authorList>
            <person name="Liu Y."/>
            <person name="Ge X."/>
            <person name="Liu W."/>
        </authorList>
    </citation>
    <scope>NUCLEOTIDE SEQUENCE</scope>
    <source>
        <strain evidence="1">S2-27</strain>
    </source>
</reference>
<evidence type="ECO:0000313" key="2">
    <source>
        <dbReference type="Proteomes" id="UP001165541"/>
    </source>
</evidence>
<comment type="caution">
    <text evidence="1">The sequence shown here is derived from an EMBL/GenBank/DDBJ whole genome shotgun (WGS) entry which is preliminary data.</text>
</comment>
<evidence type="ECO:0000313" key="1">
    <source>
        <dbReference type="EMBL" id="MCM5677942.1"/>
    </source>
</evidence>
<dbReference type="Proteomes" id="UP001165541">
    <property type="component" value="Unassembled WGS sequence"/>
</dbReference>
<name>A0ABT0YIB6_9BURK</name>
<proteinExistence type="predicted"/>
<organism evidence="1 2">
    <name type="scientific">Caldimonas mangrovi</name>
    <dbReference type="NCBI Taxonomy" id="2944811"/>
    <lineage>
        <taxon>Bacteria</taxon>
        <taxon>Pseudomonadati</taxon>
        <taxon>Pseudomonadota</taxon>
        <taxon>Betaproteobacteria</taxon>
        <taxon>Burkholderiales</taxon>
        <taxon>Sphaerotilaceae</taxon>
        <taxon>Caldimonas</taxon>
    </lineage>
</organism>
<evidence type="ECO:0008006" key="3">
    <source>
        <dbReference type="Google" id="ProtNLM"/>
    </source>
</evidence>